<sequence>MKDENKTRTLKELQVIPGVGKKTAEDLWELGIRSVVGMKGKDPEELYLKLCDNTGMKIDRCMLYVFRCAVYYASNEEHDPQLLKWWSWKDYK</sequence>
<protein>
    <submittedName>
        <fullName evidence="1">Pathogenicity locus</fullName>
    </submittedName>
</protein>
<proteinExistence type="predicted"/>
<dbReference type="STRING" id="867904.Metho_2362"/>
<evidence type="ECO:0000313" key="1">
    <source>
        <dbReference type="EMBL" id="AGB50515.1"/>
    </source>
</evidence>
<dbReference type="EMBL" id="CP003362">
    <property type="protein sequence ID" value="AGB50515.1"/>
    <property type="molecule type" value="Genomic_DNA"/>
</dbReference>
<evidence type="ECO:0000313" key="2">
    <source>
        <dbReference type="Proteomes" id="UP000010866"/>
    </source>
</evidence>
<dbReference type="Proteomes" id="UP000010866">
    <property type="component" value="Chromosome"/>
</dbReference>
<accession>L0L0N8</accession>
<dbReference type="GeneID" id="14408440"/>
<dbReference type="InterPro" id="IPR021725">
    <property type="entry name" value="Cdd1"/>
</dbReference>
<organism evidence="1 2">
    <name type="scientific">Methanomethylovorans hollandica (strain DSM 15978 / NBRC 107637 / DMS1)</name>
    <dbReference type="NCBI Taxonomy" id="867904"/>
    <lineage>
        <taxon>Archaea</taxon>
        <taxon>Methanobacteriati</taxon>
        <taxon>Methanobacteriota</taxon>
        <taxon>Stenosarchaea group</taxon>
        <taxon>Methanomicrobia</taxon>
        <taxon>Methanosarcinales</taxon>
        <taxon>Methanosarcinaceae</taxon>
        <taxon>Methanomethylovorans</taxon>
    </lineage>
</organism>
<gene>
    <name evidence="1" type="ordered locus">Metho_2362</name>
</gene>
<dbReference type="RefSeq" id="WP_015325680.1">
    <property type="nucleotide sequence ID" value="NC_019977.1"/>
</dbReference>
<name>L0L0N8_METHD</name>
<dbReference type="Gene3D" id="1.10.150.20">
    <property type="entry name" value="5' to 3' exonuclease, C-terminal subdomain"/>
    <property type="match status" value="1"/>
</dbReference>
<keyword evidence="2" id="KW-1185">Reference proteome</keyword>
<dbReference type="HOGENOM" id="CLU_160712_0_0_2"/>
<reference evidence="2" key="1">
    <citation type="submission" date="2012-02" db="EMBL/GenBank/DDBJ databases">
        <title>Complete sequence of chromosome of Methanomethylovorans hollandica DSM 15978.</title>
        <authorList>
            <person name="Lucas S."/>
            <person name="Copeland A."/>
            <person name="Lapidus A."/>
            <person name="Glavina del Rio T."/>
            <person name="Dalin E."/>
            <person name="Tice H."/>
            <person name="Bruce D."/>
            <person name="Goodwin L."/>
            <person name="Pitluck S."/>
            <person name="Peters L."/>
            <person name="Mikhailova N."/>
            <person name="Held B."/>
            <person name="Kyrpides N."/>
            <person name="Mavromatis K."/>
            <person name="Ivanova N."/>
            <person name="Brettin T."/>
            <person name="Detter J.C."/>
            <person name="Han C."/>
            <person name="Larimer F."/>
            <person name="Land M."/>
            <person name="Hauser L."/>
            <person name="Markowitz V."/>
            <person name="Cheng J.-F."/>
            <person name="Hugenholtz P."/>
            <person name="Woyke T."/>
            <person name="Wu D."/>
            <person name="Spring S."/>
            <person name="Schroeder M."/>
            <person name="Brambilla E."/>
            <person name="Klenk H.-P."/>
            <person name="Eisen J.A."/>
        </authorList>
    </citation>
    <scope>NUCLEOTIDE SEQUENCE [LARGE SCALE GENOMIC DNA]</scope>
    <source>
        <strain evidence="2">DSM 15978 / NBRC 107637 / DMS1</strain>
    </source>
</reference>
<dbReference type="OrthoDB" id="140581at2157"/>
<dbReference type="KEGG" id="mhz:Metho_2362"/>
<dbReference type="AlphaFoldDB" id="L0L0N8"/>
<dbReference type="Pfam" id="PF11731">
    <property type="entry name" value="Cdd1"/>
    <property type="match status" value="1"/>
</dbReference>